<evidence type="ECO:0000256" key="2">
    <source>
        <dbReference type="ARBA" id="ARBA00022576"/>
    </source>
</evidence>
<dbReference type="SUPFAM" id="SSF53383">
    <property type="entry name" value="PLP-dependent transferases"/>
    <property type="match status" value="1"/>
</dbReference>
<evidence type="ECO:0000313" key="7">
    <source>
        <dbReference type="EMBL" id="KAB1205435.1"/>
    </source>
</evidence>
<evidence type="ECO:0000256" key="3">
    <source>
        <dbReference type="ARBA" id="ARBA00022679"/>
    </source>
</evidence>
<evidence type="ECO:0000256" key="1">
    <source>
        <dbReference type="ARBA" id="ARBA00001933"/>
    </source>
</evidence>
<protein>
    <submittedName>
        <fullName evidence="7">Aminotransferase ALD1</fullName>
    </submittedName>
</protein>
<dbReference type="EMBL" id="RXIC02000025">
    <property type="protein sequence ID" value="KAB1205435.1"/>
    <property type="molecule type" value="Genomic_DNA"/>
</dbReference>
<dbReference type="InterPro" id="IPR015424">
    <property type="entry name" value="PyrdxlP-dep_Trfase"/>
</dbReference>
<dbReference type="CDD" id="cd00609">
    <property type="entry name" value="AAT_like"/>
    <property type="match status" value="1"/>
</dbReference>
<comment type="caution">
    <text evidence="7">The sequence shown here is derived from an EMBL/GenBank/DDBJ whole genome shotgun (WGS) entry which is preliminary data.</text>
</comment>
<accession>A0A6A1UYF9</accession>
<evidence type="ECO:0000259" key="6">
    <source>
        <dbReference type="Pfam" id="PF00155"/>
    </source>
</evidence>
<evidence type="ECO:0000256" key="5">
    <source>
        <dbReference type="ARBA" id="ARBA00061511"/>
    </source>
</evidence>
<reference evidence="7 8" key="1">
    <citation type="journal article" date="2019" name="Plant Biotechnol. J.">
        <title>The red bayberry genome and genetic basis of sex determination.</title>
        <authorList>
            <person name="Jia H.M."/>
            <person name="Jia H.J."/>
            <person name="Cai Q.L."/>
            <person name="Wang Y."/>
            <person name="Zhao H.B."/>
            <person name="Yang W.F."/>
            <person name="Wang G.Y."/>
            <person name="Li Y.H."/>
            <person name="Zhan D.L."/>
            <person name="Shen Y.T."/>
            <person name="Niu Q.F."/>
            <person name="Chang L."/>
            <person name="Qiu J."/>
            <person name="Zhao L."/>
            <person name="Xie H.B."/>
            <person name="Fu W.Y."/>
            <person name="Jin J."/>
            <person name="Li X.W."/>
            <person name="Jiao Y."/>
            <person name="Zhou C.C."/>
            <person name="Tu T."/>
            <person name="Chai C.Y."/>
            <person name="Gao J.L."/>
            <person name="Fan L.J."/>
            <person name="van de Weg E."/>
            <person name="Wang J.Y."/>
            <person name="Gao Z.S."/>
        </authorList>
    </citation>
    <scope>NUCLEOTIDE SEQUENCE [LARGE SCALE GENOMIC DNA]</scope>
    <source>
        <tissue evidence="7">Leaves</tissue>
    </source>
</reference>
<keyword evidence="3 7" id="KW-0808">Transferase</keyword>
<dbReference type="Pfam" id="PF00155">
    <property type="entry name" value="Aminotran_1_2"/>
    <property type="match status" value="1"/>
</dbReference>
<name>A0A6A1UYF9_9ROSI</name>
<dbReference type="OrthoDB" id="7042322at2759"/>
<dbReference type="Gene3D" id="3.90.1150.10">
    <property type="entry name" value="Aspartate Aminotransferase, domain 1"/>
    <property type="match status" value="1"/>
</dbReference>
<dbReference type="NCBIfam" id="TIGR03542">
    <property type="entry name" value="DAPAT_plant"/>
    <property type="match status" value="1"/>
</dbReference>
<dbReference type="Proteomes" id="UP000516437">
    <property type="component" value="Chromosome 7"/>
</dbReference>
<dbReference type="AlphaFoldDB" id="A0A6A1UYF9"/>
<dbReference type="PANTHER" id="PTHR43144">
    <property type="entry name" value="AMINOTRANSFERASE"/>
    <property type="match status" value="1"/>
</dbReference>
<keyword evidence="4" id="KW-0663">Pyridoxal phosphate</keyword>
<dbReference type="Gene3D" id="3.40.640.10">
    <property type="entry name" value="Type I PLP-dependent aspartate aminotransferase-like (Major domain)"/>
    <property type="match status" value="1"/>
</dbReference>
<keyword evidence="2 7" id="KW-0032">Aminotransferase</keyword>
<keyword evidence="8" id="KW-1185">Reference proteome</keyword>
<dbReference type="InterPro" id="IPR019942">
    <property type="entry name" value="DapL/ALD1"/>
</dbReference>
<comment type="cofactor">
    <cofactor evidence="1">
        <name>pyridoxal 5'-phosphate</name>
        <dbReference type="ChEBI" id="CHEBI:597326"/>
    </cofactor>
</comment>
<dbReference type="GO" id="GO:0030170">
    <property type="term" value="F:pyridoxal phosphate binding"/>
    <property type="evidence" value="ECO:0007669"/>
    <property type="project" value="InterPro"/>
</dbReference>
<proteinExistence type="inferred from homology"/>
<sequence>MQYSLLLSCICIPHAVPLQPKRIWTSSKFNNEKRSADRLICNNIRGHCTRVPRNVNMEKLQSGYLFPEICMREFEHSQKHPHAKLIRLGIGDTTEPIPDIITSAMVEHARALSTVEGYKGYGAEQGNMALRMAIALRFYRGVGVKGNEVFVSDGAQNASGIERVSGCTGSIFSGNSSPFFQESLPAYIDSSIIVGQAGKPQDETGKYENIVYMKCGPENNFFPDLSTTSRTDIIFFCSPNNPTGYAASRQQLQQLVEFAKANGSIIIYDSAYASYISDDSPRSIYEIPGAKEVAIEVSSFSKFAGFTGVRLGWTVVPEELLYMNRYPVIKDYNRIVCTCFNGASSVAQAGGLACLSREGFRALSAVIDYYKGNAEIIGGAFASLGMKVYGGKNAPYLWVHFPGMSSWDVFGEMLDKAHILTVPGRGFGPGGEEFVRVSAFGHRESILEASRRLKNLYK</sequence>
<dbReference type="InterPro" id="IPR015421">
    <property type="entry name" value="PyrdxlP-dep_Trfase_major"/>
</dbReference>
<dbReference type="FunFam" id="3.40.640.10:FF:000099">
    <property type="entry name" value="LL-diaminopimelate aminotransferase, chloroplastic"/>
    <property type="match status" value="1"/>
</dbReference>
<gene>
    <name evidence="7" type="ORF">CJ030_MR7G010624</name>
</gene>
<feature type="domain" description="Aminotransferase class I/classII large" evidence="6">
    <location>
        <begin position="212"/>
        <end position="447"/>
    </location>
</feature>
<evidence type="ECO:0000256" key="4">
    <source>
        <dbReference type="ARBA" id="ARBA00022898"/>
    </source>
</evidence>
<comment type="similarity">
    <text evidence="5">Belongs to the class-I pyridoxal-phosphate-dependent aminotransferase family. LL-diaminopimelate aminotransferase subfamily.</text>
</comment>
<evidence type="ECO:0000313" key="8">
    <source>
        <dbReference type="Proteomes" id="UP000516437"/>
    </source>
</evidence>
<organism evidence="7 8">
    <name type="scientific">Morella rubra</name>
    <name type="common">Chinese bayberry</name>
    <dbReference type="NCBI Taxonomy" id="262757"/>
    <lineage>
        <taxon>Eukaryota</taxon>
        <taxon>Viridiplantae</taxon>
        <taxon>Streptophyta</taxon>
        <taxon>Embryophyta</taxon>
        <taxon>Tracheophyta</taxon>
        <taxon>Spermatophyta</taxon>
        <taxon>Magnoliopsida</taxon>
        <taxon>eudicotyledons</taxon>
        <taxon>Gunneridae</taxon>
        <taxon>Pentapetalae</taxon>
        <taxon>rosids</taxon>
        <taxon>fabids</taxon>
        <taxon>Fagales</taxon>
        <taxon>Myricaceae</taxon>
        <taxon>Morella</taxon>
    </lineage>
</organism>
<dbReference type="GO" id="GO:0008483">
    <property type="term" value="F:transaminase activity"/>
    <property type="evidence" value="ECO:0007669"/>
    <property type="project" value="UniProtKB-KW"/>
</dbReference>
<dbReference type="InterPro" id="IPR004839">
    <property type="entry name" value="Aminotransferase_I/II_large"/>
</dbReference>
<dbReference type="InterPro" id="IPR015422">
    <property type="entry name" value="PyrdxlP-dep_Trfase_small"/>
</dbReference>
<dbReference type="GO" id="GO:0009862">
    <property type="term" value="P:systemic acquired resistance, salicylic acid mediated signaling pathway"/>
    <property type="evidence" value="ECO:0007669"/>
    <property type="project" value="UniProtKB-ARBA"/>
</dbReference>